<comment type="subcellular location">
    <subcellularLocation>
        <location evidence="1">Mitochondrion</location>
    </subcellularLocation>
</comment>
<keyword evidence="3" id="KW-0677">Repeat</keyword>
<evidence type="ECO:0000313" key="9">
    <source>
        <dbReference type="Proteomes" id="UP001293593"/>
    </source>
</evidence>
<dbReference type="Proteomes" id="UP001293593">
    <property type="component" value="Unassembled WGS sequence"/>
</dbReference>
<dbReference type="SUPFAM" id="SSF48452">
    <property type="entry name" value="TPR-like"/>
    <property type="match status" value="1"/>
</dbReference>
<evidence type="ECO:0000256" key="7">
    <source>
        <dbReference type="SAM" id="MobiDB-lite"/>
    </source>
</evidence>
<evidence type="ECO:0000256" key="1">
    <source>
        <dbReference type="ARBA" id="ARBA00004173"/>
    </source>
</evidence>
<dbReference type="GO" id="GO:0003729">
    <property type="term" value="F:mRNA binding"/>
    <property type="evidence" value="ECO:0007669"/>
    <property type="project" value="UniProtKB-ARBA"/>
</dbReference>
<keyword evidence="5" id="KW-0496">Mitochondrion</keyword>
<dbReference type="FunFam" id="1.25.40.10:FF:000385">
    <property type="entry name" value="Pentatricopeptide repeat-containing protein mitochondrial"/>
    <property type="match status" value="1"/>
</dbReference>
<dbReference type="PROSITE" id="PS51375">
    <property type="entry name" value="PPR"/>
    <property type="match status" value="2"/>
</dbReference>
<keyword evidence="9" id="KW-1185">Reference proteome</keyword>
<dbReference type="Pfam" id="PF01535">
    <property type="entry name" value="PPR"/>
    <property type="match status" value="4"/>
</dbReference>
<evidence type="ECO:0000256" key="2">
    <source>
        <dbReference type="ARBA" id="ARBA00007626"/>
    </source>
</evidence>
<dbReference type="Gene3D" id="1.25.40.10">
    <property type="entry name" value="Tetratricopeptide repeat domain"/>
    <property type="match status" value="2"/>
</dbReference>
<dbReference type="PANTHER" id="PTHR45717:SF8">
    <property type="entry name" value="OS01G0301000 PROTEIN"/>
    <property type="match status" value="1"/>
</dbReference>
<comment type="caution">
    <text evidence="8">The sequence shown here is derived from an EMBL/GenBank/DDBJ whole genome shotgun (WGS) entry which is preliminary data.</text>
</comment>
<sequence>MNCRRLISGGGRLLRQMCTAATKPAGLEAKHLPKEVSLLRKLSTLDPTGGTVSQTLDQCIMEGEVLGKVELRRCVKELRKYRKFWNALEIMQWMKHSGITFSSTDLKLYLDLVSLTRGTDDAEIFFRDLPPQDKNKSTYAAVLNCYCRDLKEDKALTFFEDMNELDYVTSNRPFNSLMSLYMRLGKPEKVPPLIDNMKQRKIPITTFAYHIWMSSCASLNDIEGAERVFEEMKREGEDKINWTIYSNLAAIYVKAKDFEKAESALKMLEKIARPEEREVYRFLLSLYAGTGNQGEVYRVWNYLKSVPPVTNKSHLRMLQSLRRLNDIEGLTKCFEEWKSSCINYDMRLVGTVIRAYLSQGLCEEALSVLEEAIERREGKGPFWRAHEIFAFFYLRKRKEDLALHHLEAALSEAKDYNRWNHSKVISAFLKYYEEEKIDGVEKLRQIFKNCNFDESYVTIEASTNTIKEKEVLGNKLLSPHPLLKEESEISQGHEDLRADVHSESE</sequence>
<dbReference type="GO" id="GO:0005739">
    <property type="term" value="C:mitochondrion"/>
    <property type="evidence" value="ECO:0007669"/>
    <property type="project" value="UniProtKB-SubCell"/>
</dbReference>
<dbReference type="AlphaFoldDB" id="A0AAE1JNK7"/>
<reference evidence="8" key="1">
    <citation type="submission" date="2023-10" db="EMBL/GenBank/DDBJ databases">
        <title>Chromosome-level genome of the transformable northern wattle, Acacia crassicarpa.</title>
        <authorList>
            <person name="Massaro I."/>
            <person name="Sinha N.R."/>
            <person name="Poethig S."/>
            <person name="Leichty A.R."/>
        </authorList>
    </citation>
    <scope>NUCLEOTIDE SEQUENCE</scope>
    <source>
        <strain evidence="8">Acra3RX</strain>
        <tissue evidence="8">Leaf</tissue>
    </source>
</reference>
<accession>A0AAE1JNK7</accession>
<gene>
    <name evidence="8" type="ORF">QN277_020212</name>
</gene>
<dbReference type="EMBL" id="JAWXYG010000005">
    <property type="protein sequence ID" value="KAK4271528.1"/>
    <property type="molecule type" value="Genomic_DNA"/>
</dbReference>
<evidence type="ECO:0000256" key="5">
    <source>
        <dbReference type="ARBA" id="ARBA00023128"/>
    </source>
</evidence>
<feature type="repeat" description="PPR" evidence="6">
    <location>
        <begin position="205"/>
        <end position="239"/>
    </location>
</feature>
<comment type="similarity">
    <text evidence="2">Belongs to the PPR family. P subfamily.</text>
</comment>
<evidence type="ECO:0008006" key="10">
    <source>
        <dbReference type="Google" id="ProtNLM"/>
    </source>
</evidence>
<proteinExistence type="inferred from homology"/>
<organism evidence="8 9">
    <name type="scientific">Acacia crassicarpa</name>
    <name type="common">northern wattle</name>
    <dbReference type="NCBI Taxonomy" id="499986"/>
    <lineage>
        <taxon>Eukaryota</taxon>
        <taxon>Viridiplantae</taxon>
        <taxon>Streptophyta</taxon>
        <taxon>Embryophyta</taxon>
        <taxon>Tracheophyta</taxon>
        <taxon>Spermatophyta</taxon>
        <taxon>Magnoliopsida</taxon>
        <taxon>eudicotyledons</taxon>
        <taxon>Gunneridae</taxon>
        <taxon>Pentapetalae</taxon>
        <taxon>rosids</taxon>
        <taxon>fabids</taxon>
        <taxon>Fabales</taxon>
        <taxon>Fabaceae</taxon>
        <taxon>Caesalpinioideae</taxon>
        <taxon>mimosoid clade</taxon>
        <taxon>Acacieae</taxon>
        <taxon>Acacia</taxon>
    </lineage>
</organism>
<name>A0AAE1JNK7_9FABA</name>
<keyword evidence="4" id="KW-0809">Transit peptide</keyword>
<evidence type="ECO:0000256" key="6">
    <source>
        <dbReference type="PROSITE-ProRule" id="PRU00708"/>
    </source>
</evidence>
<dbReference type="NCBIfam" id="TIGR00756">
    <property type="entry name" value="PPR"/>
    <property type="match status" value="2"/>
</dbReference>
<feature type="region of interest" description="Disordered" evidence="7">
    <location>
        <begin position="483"/>
        <end position="505"/>
    </location>
</feature>
<evidence type="ECO:0000256" key="4">
    <source>
        <dbReference type="ARBA" id="ARBA00022946"/>
    </source>
</evidence>
<dbReference type="InterPro" id="IPR002885">
    <property type="entry name" value="PPR_rpt"/>
</dbReference>
<feature type="repeat" description="PPR" evidence="6">
    <location>
        <begin position="135"/>
        <end position="169"/>
    </location>
</feature>
<evidence type="ECO:0000256" key="3">
    <source>
        <dbReference type="ARBA" id="ARBA00022737"/>
    </source>
</evidence>
<dbReference type="PANTHER" id="PTHR45717">
    <property type="entry name" value="OS12G0527900 PROTEIN"/>
    <property type="match status" value="1"/>
</dbReference>
<dbReference type="InterPro" id="IPR011990">
    <property type="entry name" value="TPR-like_helical_dom_sf"/>
</dbReference>
<evidence type="ECO:0000313" key="8">
    <source>
        <dbReference type="EMBL" id="KAK4271528.1"/>
    </source>
</evidence>
<protein>
    <recommendedName>
        <fullName evidence="10">Pentatricopeptide repeat-containing protein</fullName>
    </recommendedName>
</protein>